<feature type="domain" description="DUF3597" evidence="1">
    <location>
        <begin position="3"/>
        <end position="125"/>
    </location>
</feature>
<gene>
    <name evidence="2" type="ORF">pLM19O1_p30</name>
</gene>
<dbReference type="AlphaFoldDB" id="A0A0D5A0R9"/>
<organism evidence="2">
    <name type="scientific">Ochrobactrum sp. LM19</name>
    <dbReference type="NCBI Taxonomy" id="1449781"/>
    <lineage>
        <taxon>Bacteria</taxon>
        <taxon>Pseudomonadati</taxon>
        <taxon>Pseudomonadota</taxon>
        <taxon>Alphaproteobacteria</taxon>
        <taxon>Hyphomicrobiales</taxon>
        <taxon>Brucellaceae</taxon>
        <taxon>Brucella/Ochrobactrum group</taxon>
        <taxon>Ochrobactrum</taxon>
    </lineage>
</organism>
<keyword evidence="2" id="KW-0614">Plasmid</keyword>
<protein>
    <submittedName>
        <fullName evidence="2">5'-nucleotidase</fullName>
    </submittedName>
</protein>
<dbReference type="RefSeq" id="WP_181377258.1">
    <property type="nucleotide sequence ID" value="NZ_KM659091.1"/>
</dbReference>
<proteinExistence type="predicted"/>
<evidence type="ECO:0000313" key="2">
    <source>
        <dbReference type="EMBL" id="AJW29900.1"/>
    </source>
</evidence>
<dbReference type="Pfam" id="PF12200">
    <property type="entry name" value="DUF3597"/>
    <property type="match status" value="1"/>
</dbReference>
<name>A0A0D5A0R9_9HYPH</name>
<dbReference type="EMBL" id="KM659091">
    <property type="protein sequence ID" value="AJW29900.1"/>
    <property type="molecule type" value="Genomic_DNA"/>
</dbReference>
<geneLocation type="plasmid" evidence="2">
    <name>pLM19O1</name>
</geneLocation>
<dbReference type="InterPro" id="IPR022016">
    <property type="entry name" value="DUF3597"/>
</dbReference>
<reference evidence="2" key="1">
    <citation type="submission" date="2014-09" db="EMBL/GenBank/DDBJ databases">
        <title>The mobilome of the heavy metals and metalloids hypertolerant bacteria from the Lubin copper mine (Poland).</title>
        <authorList>
            <person name="Dziewit L."/>
            <person name="Bartosik D."/>
        </authorList>
    </citation>
    <scope>NUCLEOTIDE SEQUENCE</scope>
    <source>
        <plasmid evidence="2">pLM19O1</plasmid>
    </source>
</reference>
<evidence type="ECO:0000259" key="1">
    <source>
        <dbReference type="Pfam" id="PF12200"/>
    </source>
</evidence>
<dbReference type="SUPFAM" id="SSF158634">
    <property type="entry name" value="RPA2825-like"/>
    <property type="match status" value="1"/>
</dbReference>
<accession>A0A0D5A0R9</accession>
<sequence length="130" mass="13723">MGIFDSIKNAIFGKANAAGLSVVPSSRENAAAEETTPKANGDSASIVNVEEVLEGIVASKGEQLNWRTSVVDLMKALDLDSSLAARRQLAKELGFQGDANNSAAMNVWLQKNLMKKLSENGGAVPPELHS</sequence>